<proteinExistence type="predicted"/>
<evidence type="ECO:0000313" key="2">
    <source>
        <dbReference type="EMBL" id="MPM32807.1"/>
    </source>
</evidence>
<feature type="compositionally biased region" description="Low complexity" evidence="1">
    <location>
        <begin position="34"/>
        <end position="53"/>
    </location>
</feature>
<accession>A0A644YWR4</accession>
<feature type="region of interest" description="Disordered" evidence="1">
    <location>
        <begin position="31"/>
        <end position="63"/>
    </location>
</feature>
<dbReference type="AlphaFoldDB" id="A0A644YWR4"/>
<protein>
    <submittedName>
        <fullName evidence="2">Uncharacterized protein</fullName>
    </submittedName>
</protein>
<gene>
    <name evidence="2" type="ORF">SDC9_79373</name>
</gene>
<dbReference type="EMBL" id="VSSQ01006470">
    <property type="protein sequence ID" value="MPM32807.1"/>
    <property type="molecule type" value="Genomic_DNA"/>
</dbReference>
<name>A0A644YWR4_9ZZZZ</name>
<evidence type="ECO:0000256" key="1">
    <source>
        <dbReference type="SAM" id="MobiDB-lite"/>
    </source>
</evidence>
<organism evidence="2">
    <name type="scientific">bioreactor metagenome</name>
    <dbReference type="NCBI Taxonomy" id="1076179"/>
    <lineage>
        <taxon>unclassified sequences</taxon>
        <taxon>metagenomes</taxon>
        <taxon>ecological metagenomes</taxon>
    </lineage>
</organism>
<comment type="caution">
    <text evidence="2">The sequence shown here is derived from an EMBL/GenBank/DDBJ whole genome shotgun (WGS) entry which is preliminary data.</text>
</comment>
<reference evidence="2" key="1">
    <citation type="submission" date="2019-08" db="EMBL/GenBank/DDBJ databases">
        <authorList>
            <person name="Kucharzyk K."/>
            <person name="Murdoch R.W."/>
            <person name="Higgins S."/>
            <person name="Loffler F."/>
        </authorList>
    </citation>
    <scope>NUCLEOTIDE SEQUENCE</scope>
</reference>
<sequence length="177" mass="19177">MESRTISWSAATTNTILGTARNSLIPSSVAMTAGGRQRSRSSTITTTRSTSGSPPMSLPKESLNPLMDLSSERAFGVNASINSSGFHCMVRAPLPRASPTRVQLMRFRRSATRSFTVLSAWNAAPSWSSTSAISEPRTSSWLSYCQGSVRMTTYRPAASKRLSRRFSTVDLPPPQGL</sequence>